<name>A0A917CJR5_9GAMM</name>
<dbReference type="InterPro" id="IPR011050">
    <property type="entry name" value="Pectin_lyase_fold/virulence"/>
</dbReference>
<evidence type="ECO:0000313" key="3">
    <source>
        <dbReference type="Proteomes" id="UP000605253"/>
    </source>
</evidence>
<comment type="caution">
    <text evidence="2">The sequence shown here is derived from an EMBL/GenBank/DDBJ whole genome shotgun (WGS) entry which is preliminary data.</text>
</comment>
<proteinExistence type="predicted"/>
<evidence type="ECO:0000256" key="1">
    <source>
        <dbReference type="SAM" id="SignalP"/>
    </source>
</evidence>
<evidence type="ECO:0008006" key="4">
    <source>
        <dbReference type="Google" id="ProtNLM"/>
    </source>
</evidence>
<sequence length="618" mass="66029">MKLILIVAFVLLSANSPAFVTVGTDAACDLPPAQLQSAINNHANIRLTNQSTYSAVEIVNRSVVIEGGFNNCTDARAGQAGFPYSELSGNNATTVMRIATTAAAGHPHQTVVLHNLKLTQGMTSANNLAGGLDILGHLDVIMNRVDIKNNTAATHGGGMYVSGHEGAKVIMEDVTFRFNEANVGGAMVISGGAQVIITDAFISSNDATINSGGILVTSDSLLNINDSTITANRAPQGGGIYCSGGHLYLDSDTRLSHNQANLGGGLYADNHCVGLIESGHANEPDFFEGINANTAEIQGAGIYAFNASLTLKGSDSHYFNMHGNINTNSNHSNIGGALFAYGEDSRITLINARLTNNRAQRGSAIAALNGARVTVKKQPGECFADELCSLIEGNVSSLGALYSEGCGHFEVYQTTIRHNIAGDTAVAWLAGNRNDDCHHVMEGNVIYGNRDEISETPALVHMDEKVSLDFAFNTVTDNLSDNVFRLGQTANTEQTLHLNNSIIWNAPAASINNAGNHHFSGNCLLLHDSNELPAGFGALVIGLNPEFLNAPDNDYQLSLISPPIDYCNTHLYQPKHHDILSVPRGYEMTSPVQGYFDMGAFEYDNGHHFNDVIFYDRF</sequence>
<gene>
    <name evidence="2" type="ORF">GCM10011365_07270</name>
</gene>
<protein>
    <recommendedName>
        <fullName evidence="4">Outer membrane repeat protein</fullName>
    </recommendedName>
</protein>
<dbReference type="RefSeq" id="WP_188364314.1">
    <property type="nucleotide sequence ID" value="NZ_BAABJF010000032.1"/>
</dbReference>
<organism evidence="2 3">
    <name type="scientific">Marinicella pacifica</name>
    <dbReference type="NCBI Taxonomy" id="1171543"/>
    <lineage>
        <taxon>Bacteria</taxon>
        <taxon>Pseudomonadati</taxon>
        <taxon>Pseudomonadota</taxon>
        <taxon>Gammaproteobacteria</taxon>
        <taxon>Lysobacterales</taxon>
        <taxon>Marinicellaceae</taxon>
        <taxon>Marinicella</taxon>
    </lineage>
</organism>
<dbReference type="PANTHER" id="PTHR11319:SF35">
    <property type="entry name" value="OUTER MEMBRANE PROTEIN PMPC-RELATED"/>
    <property type="match status" value="1"/>
</dbReference>
<feature type="signal peptide" evidence="1">
    <location>
        <begin position="1"/>
        <end position="20"/>
    </location>
</feature>
<keyword evidence="3" id="KW-1185">Reference proteome</keyword>
<dbReference type="Proteomes" id="UP000605253">
    <property type="component" value="Unassembled WGS sequence"/>
</dbReference>
<accession>A0A917CJR5</accession>
<dbReference type="AlphaFoldDB" id="A0A917CJR5"/>
<evidence type="ECO:0000313" key="2">
    <source>
        <dbReference type="EMBL" id="GGF88648.1"/>
    </source>
</evidence>
<reference evidence="2" key="1">
    <citation type="journal article" date="2014" name="Int. J. Syst. Evol. Microbiol.">
        <title>Complete genome sequence of Corynebacterium casei LMG S-19264T (=DSM 44701T), isolated from a smear-ripened cheese.</title>
        <authorList>
            <consortium name="US DOE Joint Genome Institute (JGI-PGF)"/>
            <person name="Walter F."/>
            <person name="Albersmeier A."/>
            <person name="Kalinowski J."/>
            <person name="Ruckert C."/>
        </authorList>
    </citation>
    <scope>NUCLEOTIDE SEQUENCE</scope>
    <source>
        <strain evidence="2">CGMCC 1.12181</strain>
    </source>
</reference>
<dbReference type="PANTHER" id="PTHR11319">
    <property type="entry name" value="G PROTEIN-COUPLED RECEPTOR-RELATED"/>
    <property type="match status" value="1"/>
</dbReference>
<dbReference type="EMBL" id="BMEO01000002">
    <property type="protein sequence ID" value="GGF88648.1"/>
    <property type="molecule type" value="Genomic_DNA"/>
</dbReference>
<feature type="chain" id="PRO_5036857282" description="Outer membrane repeat protein" evidence="1">
    <location>
        <begin position="21"/>
        <end position="618"/>
    </location>
</feature>
<dbReference type="SUPFAM" id="SSF51126">
    <property type="entry name" value="Pectin lyase-like"/>
    <property type="match status" value="2"/>
</dbReference>
<reference evidence="2" key="2">
    <citation type="submission" date="2020-09" db="EMBL/GenBank/DDBJ databases">
        <authorList>
            <person name="Sun Q."/>
            <person name="Zhou Y."/>
        </authorList>
    </citation>
    <scope>NUCLEOTIDE SEQUENCE</scope>
    <source>
        <strain evidence="2">CGMCC 1.12181</strain>
    </source>
</reference>
<keyword evidence="1" id="KW-0732">Signal</keyword>